<feature type="compositionally biased region" description="Polar residues" evidence="1">
    <location>
        <begin position="11"/>
        <end position="21"/>
    </location>
</feature>
<organism evidence="2 3">
    <name type="scientific">Ancylostoma ceylanicum</name>
    <dbReference type="NCBI Taxonomy" id="53326"/>
    <lineage>
        <taxon>Eukaryota</taxon>
        <taxon>Metazoa</taxon>
        <taxon>Ecdysozoa</taxon>
        <taxon>Nematoda</taxon>
        <taxon>Chromadorea</taxon>
        <taxon>Rhabditida</taxon>
        <taxon>Rhabditina</taxon>
        <taxon>Rhabditomorpha</taxon>
        <taxon>Strongyloidea</taxon>
        <taxon>Ancylostomatidae</taxon>
        <taxon>Ancylostomatinae</taxon>
        <taxon>Ancylostoma</taxon>
    </lineage>
</organism>
<evidence type="ECO:0000256" key="1">
    <source>
        <dbReference type="SAM" id="MobiDB-lite"/>
    </source>
</evidence>
<feature type="region of interest" description="Disordered" evidence="1">
    <location>
        <begin position="1"/>
        <end position="27"/>
    </location>
</feature>
<dbReference type="AlphaFoldDB" id="A0A016TBI9"/>
<accession>A0A016TBI9</accession>
<dbReference type="EMBL" id="JARK01001452">
    <property type="protein sequence ID" value="EYC00354.1"/>
    <property type="molecule type" value="Genomic_DNA"/>
</dbReference>
<evidence type="ECO:0000313" key="3">
    <source>
        <dbReference type="Proteomes" id="UP000024635"/>
    </source>
</evidence>
<comment type="caution">
    <text evidence="2">The sequence shown here is derived from an EMBL/GenBank/DDBJ whole genome shotgun (WGS) entry which is preliminary data.</text>
</comment>
<protein>
    <submittedName>
        <fullName evidence="2">Uncharacterized protein</fullName>
    </submittedName>
</protein>
<name>A0A016TBI9_9BILA</name>
<dbReference type="Proteomes" id="UP000024635">
    <property type="component" value="Unassembled WGS sequence"/>
</dbReference>
<reference evidence="3" key="1">
    <citation type="journal article" date="2015" name="Nat. Genet.">
        <title>The genome and transcriptome of the zoonotic hookworm Ancylostoma ceylanicum identify infection-specific gene families.</title>
        <authorList>
            <person name="Schwarz E.M."/>
            <person name="Hu Y."/>
            <person name="Antoshechkin I."/>
            <person name="Miller M.M."/>
            <person name="Sternberg P.W."/>
            <person name="Aroian R.V."/>
        </authorList>
    </citation>
    <scope>NUCLEOTIDE SEQUENCE</scope>
    <source>
        <strain evidence="3">HY135</strain>
    </source>
</reference>
<evidence type="ECO:0000313" key="2">
    <source>
        <dbReference type="EMBL" id="EYC00354.1"/>
    </source>
</evidence>
<sequence length="89" mass="10364">MQSPNHKVISSIPNGVETTAGHNKCHNSRVNMSEHDCTWTRTTVNRWKNQNLQHFRAKLDTLNTVEYLGFDYSGWFTDTHIHAKPNNRK</sequence>
<proteinExistence type="predicted"/>
<gene>
    <name evidence="2" type="primary">Acey_s0116.g575</name>
    <name evidence="2" type="ORF">Y032_0116g575</name>
</gene>
<keyword evidence="3" id="KW-1185">Reference proteome</keyword>